<keyword evidence="2 8" id="KW-0813">Transport</keyword>
<evidence type="ECO:0000256" key="6">
    <source>
        <dbReference type="ARBA" id="ARBA00022989"/>
    </source>
</evidence>
<dbReference type="PANTHER" id="PTHR30614:SF0">
    <property type="entry name" value="L-CYSTINE TRANSPORT SYSTEM PERMEASE PROTEIN TCYL"/>
    <property type="match status" value="1"/>
</dbReference>
<feature type="transmembrane region" description="Helical" evidence="8">
    <location>
        <begin position="20"/>
        <end position="40"/>
    </location>
</feature>
<dbReference type="SUPFAM" id="SSF161098">
    <property type="entry name" value="MetI-like"/>
    <property type="match status" value="1"/>
</dbReference>
<evidence type="ECO:0000256" key="2">
    <source>
        <dbReference type="ARBA" id="ARBA00022448"/>
    </source>
</evidence>
<evidence type="ECO:0000256" key="5">
    <source>
        <dbReference type="ARBA" id="ARBA00022970"/>
    </source>
</evidence>
<feature type="transmembrane region" description="Helical" evidence="8">
    <location>
        <begin position="52"/>
        <end position="75"/>
    </location>
</feature>
<evidence type="ECO:0000256" key="8">
    <source>
        <dbReference type="RuleBase" id="RU363032"/>
    </source>
</evidence>
<dbReference type="InterPro" id="IPR035906">
    <property type="entry name" value="MetI-like_sf"/>
</dbReference>
<dbReference type="NCBIfam" id="TIGR01726">
    <property type="entry name" value="HEQRo_perm_3TM"/>
    <property type="match status" value="1"/>
</dbReference>
<evidence type="ECO:0000259" key="9">
    <source>
        <dbReference type="PROSITE" id="PS50928"/>
    </source>
</evidence>
<dbReference type="Proteomes" id="UP001596378">
    <property type="component" value="Unassembled WGS sequence"/>
</dbReference>
<evidence type="ECO:0000256" key="1">
    <source>
        <dbReference type="ARBA" id="ARBA00004651"/>
    </source>
</evidence>
<keyword evidence="7 8" id="KW-0472">Membrane</keyword>
<sequence>MDWLHLDLLPPLLKGLRITLILTVIGIAAALVCAFLAGLARLSKFAALRWSAAAYVELFRGTSLLVQLFWIYFALPMLLDIRLSAMAAAVIALGLNYGAYGSEIVRSSIAAVSKDQLEAAIALNMKPGQRLRRIVLPQAWRMMLPGFGNLQIELLKGTSLVYLITLADVTYQAMMLRSYDLSSTAAIFSWLLILYFAAAYALTSLVRFAERRAATGRG</sequence>
<accession>A0ABW2FEZ4</accession>
<evidence type="ECO:0000313" key="10">
    <source>
        <dbReference type="EMBL" id="MFC7150388.1"/>
    </source>
</evidence>
<dbReference type="Pfam" id="PF00528">
    <property type="entry name" value="BPD_transp_1"/>
    <property type="match status" value="1"/>
</dbReference>
<dbReference type="InterPro" id="IPR010065">
    <property type="entry name" value="AA_ABC_transptr_permease_3TM"/>
</dbReference>
<keyword evidence="6 8" id="KW-1133">Transmembrane helix</keyword>
<reference evidence="11" key="1">
    <citation type="journal article" date="2019" name="Int. J. Syst. Evol. Microbiol.">
        <title>The Global Catalogue of Microorganisms (GCM) 10K type strain sequencing project: providing services to taxonomists for standard genome sequencing and annotation.</title>
        <authorList>
            <consortium name="The Broad Institute Genomics Platform"/>
            <consortium name="The Broad Institute Genome Sequencing Center for Infectious Disease"/>
            <person name="Wu L."/>
            <person name="Ma J."/>
        </authorList>
    </citation>
    <scope>NUCLEOTIDE SEQUENCE [LARGE SCALE GENOMIC DNA]</scope>
    <source>
        <strain evidence="11">KCTC 12907</strain>
    </source>
</reference>
<evidence type="ECO:0000256" key="7">
    <source>
        <dbReference type="ARBA" id="ARBA00023136"/>
    </source>
</evidence>
<keyword evidence="5" id="KW-0029">Amino-acid transport</keyword>
<dbReference type="CDD" id="cd06261">
    <property type="entry name" value="TM_PBP2"/>
    <property type="match status" value="1"/>
</dbReference>
<evidence type="ECO:0000256" key="3">
    <source>
        <dbReference type="ARBA" id="ARBA00022475"/>
    </source>
</evidence>
<evidence type="ECO:0000256" key="4">
    <source>
        <dbReference type="ARBA" id="ARBA00022692"/>
    </source>
</evidence>
<dbReference type="PROSITE" id="PS50928">
    <property type="entry name" value="ABC_TM1"/>
    <property type="match status" value="1"/>
</dbReference>
<comment type="subcellular location">
    <subcellularLocation>
        <location evidence="1 8">Cell membrane</location>
        <topology evidence="1 8">Multi-pass membrane protein</topology>
    </subcellularLocation>
</comment>
<dbReference type="InterPro" id="IPR000515">
    <property type="entry name" value="MetI-like"/>
</dbReference>
<gene>
    <name evidence="10" type="primary">ehuC</name>
    <name evidence="10" type="ORF">ACFQMJ_17805</name>
</gene>
<dbReference type="InterPro" id="IPR043429">
    <property type="entry name" value="ArtM/GltK/GlnP/TcyL/YhdX-like"/>
</dbReference>
<comment type="similarity">
    <text evidence="8">Belongs to the binding-protein-dependent transport system permease family.</text>
</comment>
<dbReference type="RefSeq" id="WP_378045668.1">
    <property type="nucleotide sequence ID" value="NZ_JBHMDN010000008.1"/>
</dbReference>
<keyword evidence="4 8" id="KW-0812">Transmembrane</keyword>
<dbReference type="NCBIfam" id="TIGR03004">
    <property type="entry name" value="ectoine_ehuC"/>
    <property type="match status" value="1"/>
</dbReference>
<dbReference type="InterPro" id="IPR014342">
    <property type="entry name" value="Ectoine_EhuC"/>
</dbReference>
<dbReference type="PANTHER" id="PTHR30614">
    <property type="entry name" value="MEMBRANE COMPONENT OF AMINO ACID ABC TRANSPORTER"/>
    <property type="match status" value="1"/>
</dbReference>
<feature type="transmembrane region" description="Helical" evidence="8">
    <location>
        <begin position="160"/>
        <end position="179"/>
    </location>
</feature>
<name>A0ABW2FEZ4_9BACL</name>
<evidence type="ECO:0000313" key="11">
    <source>
        <dbReference type="Proteomes" id="UP001596378"/>
    </source>
</evidence>
<dbReference type="EMBL" id="JBHTAI010000010">
    <property type="protein sequence ID" value="MFC7150388.1"/>
    <property type="molecule type" value="Genomic_DNA"/>
</dbReference>
<feature type="transmembrane region" description="Helical" evidence="8">
    <location>
        <begin position="81"/>
        <end position="100"/>
    </location>
</feature>
<protein>
    <submittedName>
        <fullName evidence="10">Ectoine/hydroxyectoine ABC transporter permease subunit EhuC</fullName>
    </submittedName>
</protein>
<proteinExistence type="inferred from homology"/>
<dbReference type="Gene3D" id="1.10.3720.10">
    <property type="entry name" value="MetI-like"/>
    <property type="match status" value="1"/>
</dbReference>
<organism evidence="10 11">
    <name type="scientific">Cohnella cellulosilytica</name>
    <dbReference type="NCBI Taxonomy" id="986710"/>
    <lineage>
        <taxon>Bacteria</taxon>
        <taxon>Bacillati</taxon>
        <taxon>Bacillota</taxon>
        <taxon>Bacilli</taxon>
        <taxon>Bacillales</taxon>
        <taxon>Paenibacillaceae</taxon>
        <taxon>Cohnella</taxon>
    </lineage>
</organism>
<keyword evidence="11" id="KW-1185">Reference proteome</keyword>
<feature type="domain" description="ABC transmembrane type-1" evidence="9">
    <location>
        <begin position="16"/>
        <end position="200"/>
    </location>
</feature>
<comment type="caution">
    <text evidence="10">The sequence shown here is derived from an EMBL/GenBank/DDBJ whole genome shotgun (WGS) entry which is preliminary data.</text>
</comment>
<keyword evidence="3" id="KW-1003">Cell membrane</keyword>
<feature type="transmembrane region" description="Helical" evidence="8">
    <location>
        <begin position="185"/>
        <end position="209"/>
    </location>
</feature>